<dbReference type="EMBL" id="FOMX01000056">
    <property type="protein sequence ID" value="SFF37497.1"/>
    <property type="molecule type" value="Genomic_DNA"/>
</dbReference>
<dbReference type="SUPFAM" id="SSF55347">
    <property type="entry name" value="Glyceraldehyde-3-phosphate dehydrogenase-like, C-terminal domain"/>
    <property type="match status" value="1"/>
</dbReference>
<dbReference type="GO" id="GO:0000166">
    <property type="term" value="F:nucleotide binding"/>
    <property type="evidence" value="ECO:0007669"/>
    <property type="project" value="InterPro"/>
</dbReference>
<protein>
    <submittedName>
        <fullName evidence="3">Predicted dehydrogenase</fullName>
    </submittedName>
</protein>
<dbReference type="Proteomes" id="UP000199400">
    <property type="component" value="Unassembled WGS sequence"/>
</dbReference>
<feature type="domain" description="Gfo/Idh/MocA-like oxidoreductase N-terminal" evidence="1">
    <location>
        <begin position="10"/>
        <end position="131"/>
    </location>
</feature>
<dbReference type="AlphaFoldDB" id="A0A1I2I8Q9"/>
<dbReference type="Pfam" id="PF01408">
    <property type="entry name" value="GFO_IDH_MocA"/>
    <property type="match status" value="1"/>
</dbReference>
<reference evidence="4" key="1">
    <citation type="submission" date="2016-10" db="EMBL/GenBank/DDBJ databases">
        <authorList>
            <person name="Varghese N."/>
            <person name="Submissions S."/>
        </authorList>
    </citation>
    <scope>NUCLEOTIDE SEQUENCE [LARGE SCALE GENOMIC DNA]</scope>
    <source>
        <strain evidence="4">ATCC 25963</strain>
    </source>
</reference>
<dbReference type="SUPFAM" id="SSF51735">
    <property type="entry name" value="NAD(P)-binding Rossmann-fold domains"/>
    <property type="match status" value="1"/>
</dbReference>
<organism evidence="3 4">
    <name type="scientific">Nannocystis exedens</name>
    <dbReference type="NCBI Taxonomy" id="54"/>
    <lineage>
        <taxon>Bacteria</taxon>
        <taxon>Pseudomonadati</taxon>
        <taxon>Myxococcota</taxon>
        <taxon>Polyangia</taxon>
        <taxon>Nannocystales</taxon>
        <taxon>Nannocystaceae</taxon>
        <taxon>Nannocystis</taxon>
    </lineage>
</organism>
<keyword evidence="4" id="KW-1185">Reference proteome</keyword>
<dbReference type="InterPro" id="IPR036291">
    <property type="entry name" value="NAD(P)-bd_dom_sf"/>
</dbReference>
<gene>
    <name evidence="3" type="ORF">SAMN02745121_08454</name>
</gene>
<dbReference type="InterPro" id="IPR051317">
    <property type="entry name" value="Gfo/Idh/MocA_oxidoreduct"/>
</dbReference>
<dbReference type="STRING" id="54.SAMN02745121_08454"/>
<accession>A0A1I2I8Q9</accession>
<evidence type="ECO:0000313" key="4">
    <source>
        <dbReference type="Proteomes" id="UP000199400"/>
    </source>
</evidence>
<evidence type="ECO:0000259" key="2">
    <source>
        <dbReference type="Pfam" id="PF22685"/>
    </source>
</evidence>
<dbReference type="PANTHER" id="PTHR43708:SF1">
    <property type="entry name" value="GALACTOSE_LACTOSE METABOLISM REGULATORY PROTEIN GAL80"/>
    <property type="match status" value="1"/>
</dbReference>
<dbReference type="InterPro" id="IPR055080">
    <property type="entry name" value="Gal80p-like_C"/>
</dbReference>
<name>A0A1I2I8Q9_9BACT</name>
<dbReference type="Gene3D" id="3.40.50.720">
    <property type="entry name" value="NAD(P)-binding Rossmann-like Domain"/>
    <property type="match status" value="1"/>
</dbReference>
<proteinExistence type="predicted"/>
<dbReference type="InterPro" id="IPR000683">
    <property type="entry name" value="Gfo/Idh/MocA-like_OxRdtase_N"/>
</dbReference>
<evidence type="ECO:0000313" key="3">
    <source>
        <dbReference type="EMBL" id="SFF37497.1"/>
    </source>
</evidence>
<evidence type="ECO:0000259" key="1">
    <source>
        <dbReference type="Pfam" id="PF01408"/>
    </source>
</evidence>
<dbReference type="Pfam" id="PF22685">
    <property type="entry name" value="Gal80p_C-like"/>
    <property type="match status" value="1"/>
</dbReference>
<dbReference type="PANTHER" id="PTHR43708">
    <property type="entry name" value="CONSERVED EXPRESSED OXIDOREDUCTASE (EUROFUNG)"/>
    <property type="match status" value="1"/>
</dbReference>
<dbReference type="Gene3D" id="3.30.360.10">
    <property type="entry name" value="Dihydrodipicolinate Reductase, domain 2"/>
    <property type="match status" value="1"/>
</dbReference>
<feature type="domain" description="Gal80p-like C-terminal" evidence="2">
    <location>
        <begin position="139"/>
        <end position="277"/>
    </location>
</feature>
<sequence>MGDTDVKRKIRVGIIGASPNGSWAVQSHLPALAGLPAFRLEAVATTRQASADEAARRFGAAHAFDRASKLIEHPDVDLVVVSVRAPEHAPLVRAALAAHKHVFSEWPLGVSSAETRELAALAERAGVRTVIGLQRRLAPSIRYLRDLLAQGYLGRLRSATLHVALPLLGATRPQSYAYTADAASGVNTLATVSAHFLDTVLAAVGDFHTLSAVVARQFDETRIAETGEILPVTAPDQVLISGTLASGAVLSAHFEGGKRNGPILQTVLTGTEGDLVIGPDLSLSGARGDDQPLAPLPTPARYSWSPRGDLTGDAHQVAELYTAFARDLVEGTSVAPSFRDAVKLHHLVDTIAEASATGQRKLWQRL</sequence>
<dbReference type="OrthoDB" id="9793050at2"/>